<accession>A0AA48KPK1</accession>
<evidence type="ECO:0000313" key="2">
    <source>
        <dbReference type="Proteomes" id="UP001333710"/>
    </source>
</evidence>
<dbReference type="KEGG" id="pmaw:MACH26_22570"/>
<keyword evidence="2" id="KW-1185">Reference proteome</keyword>
<sequence length="179" mass="20035">MSDFTIHTVESAPEHAKTALQASHKAYGSIPNLHAVMAESPQLLEAYRKVHELFTQSSLNNEELTVVWQTINKFHDCHYCLPAHSAVAQMMGVDAQLNDAVRDGTSLGNEKLEVLRATTLAMVEQRGHLTPEQTKEFYRVGYQNKDMLAIILGISHKVMSNFTNHVANTPIDDGFKKFI</sequence>
<gene>
    <name evidence="1" type="ORF">MACH26_22570</name>
</gene>
<protein>
    <recommendedName>
        <fullName evidence="3">Macrophage infectivity potentiator-related protein</fullName>
    </recommendedName>
</protein>
<dbReference type="AlphaFoldDB" id="A0AA48KPK1"/>
<dbReference type="Gene3D" id="1.20.1290.10">
    <property type="entry name" value="AhpD-like"/>
    <property type="match status" value="1"/>
</dbReference>
<evidence type="ECO:0000313" key="1">
    <source>
        <dbReference type="EMBL" id="BDX06736.1"/>
    </source>
</evidence>
<dbReference type="PANTHER" id="PTHR35446">
    <property type="entry name" value="SI:CH211-175M2.5"/>
    <property type="match status" value="1"/>
</dbReference>
<organism evidence="1 2">
    <name type="scientific">Planctobacterium marinum</name>
    <dbReference type="NCBI Taxonomy" id="1631968"/>
    <lineage>
        <taxon>Bacteria</taxon>
        <taxon>Pseudomonadati</taxon>
        <taxon>Pseudomonadota</taxon>
        <taxon>Gammaproteobacteria</taxon>
        <taxon>Alteromonadales</taxon>
        <taxon>Alteromonadaceae</taxon>
        <taxon>Planctobacterium</taxon>
    </lineage>
</organism>
<evidence type="ECO:0008006" key="3">
    <source>
        <dbReference type="Google" id="ProtNLM"/>
    </source>
</evidence>
<dbReference type="EMBL" id="AP027272">
    <property type="protein sequence ID" value="BDX06736.1"/>
    <property type="molecule type" value="Genomic_DNA"/>
</dbReference>
<proteinExistence type="predicted"/>
<dbReference type="RefSeq" id="WP_338292739.1">
    <property type="nucleotide sequence ID" value="NZ_AP027272.1"/>
</dbReference>
<dbReference type="PANTHER" id="PTHR35446:SF3">
    <property type="entry name" value="CMD DOMAIN-CONTAINING PROTEIN"/>
    <property type="match status" value="1"/>
</dbReference>
<reference evidence="1" key="1">
    <citation type="submission" date="2023-01" db="EMBL/GenBank/DDBJ databases">
        <title>Complete genome sequence of Planctobacterium marinum strain Dej080120_11.</title>
        <authorList>
            <person name="Ueki S."/>
            <person name="Maruyama F."/>
        </authorList>
    </citation>
    <scope>NUCLEOTIDE SEQUENCE</scope>
    <source>
        <strain evidence="1">Dej080120_11</strain>
    </source>
</reference>
<dbReference type="SUPFAM" id="SSF69118">
    <property type="entry name" value="AhpD-like"/>
    <property type="match status" value="1"/>
</dbReference>
<dbReference type="Proteomes" id="UP001333710">
    <property type="component" value="Chromosome"/>
</dbReference>
<name>A0AA48KPK1_9ALTE</name>
<dbReference type="InterPro" id="IPR029032">
    <property type="entry name" value="AhpD-like"/>
</dbReference>